<feature type="domain" description="Glycosyltransferase subfamily 4-like N-terminal" evidence="2">
    <location>
        <begin position="815"/>
        <end position="907"/>
    </location>
</feature>
<dbReference type="InterPro" id="IPR001173">
    <property type="entry name" value="Glyco_trans_2-like"/>
</dbReference>
<dbReference type="GO" id="GO:0016757">
    <property type="term" value="F:glycosyltransferase activity"/>
    <property type="evidence" value="ECO:0007669"/>
    <property type="project" value="UniProtKB-ARBA"/>
</dbReference>
<dbReference type="EMBL" id="CP025958">
    <property type="protein sequence ID" value="AWM39103.1"/>
    <property type="molecule type" value="Genomic_DNA"/>
</dbReference>
<dbReference type="InterPro" id="IPR028098">
    <property type="entry name" value="Glyco_trans_4-like_N"/>
</dbReference>
<keyword evidence="5" id="KW-1185">Reference proteome</keyword>
<feature type="domain" description="Glycosyltransferase 2-like" evidence="1">
    <location>
        <begin position="1170"/>
        <end position="1271"/>
    </location>
</feature>
<dbReference type="PANTHER" id="PTHR46656:SF3">
    <property type="entry name" value="PUTATIVE-RELATED"/>
    <property type="match status" value="1"/>
</dbReference>
<dbReference type="Pfam" id="PF13692">
    <property type="entry name" value="Glyco_trans_1_4"/>
    <property type="match status" value="1"/>
</dbReference>
<organism evidence="4 5">
    <name type="scientific">Gemmata obscuriglobus</name>
    <dbReference type="NCBI Taxonomy" id="114"/>
    <lineage>
        <taxon>Bacteria</taxon>
        <taxon>Pseudomonadati</taxon>
        <taxon>Planctomycetota</taxon>
        <taxon>Planctomycetia</taxon>
        <taxon>Gemmatales</taxon>
        <taxon>Gemmataceae</taxon>
        <taxon>Gemmata</taxon>
    </lineage>
</organism>
<dbReference type="InterPro" id="IPR019734">
    <property type="entry name" value="TPR_rpt"/>
</dbReference>
<dbReference type="SMART" id="SM00028">
    <property type="entry name" value="TPR"/>
    <property type="match status" value="4"/>
</dbReference>
<reference evidence="4 5" key="1">
    <citation type="submission" date="2018-01" db="EMBL/GenBank/DDBJ databases">
        <title>G. obscuriglobus.</title>
        <authorList>
            <person name="Franke J."/>
            <person name="Blomberg W."/>
            <person name="Selmecki A."/>
        </authorList>
    </citation>
    <scope>NUCLEOTIDE SEQUENCE [LARGE SCALE GENOMIC DNA]</scope>
    <source>
        <strain evidence="4 5">DSM 5831</strain>
    </source>
</reference>
<gene>
    <name evidence="4" type="ORF">C1280_20360</name>
</gene>
<evidence type="ECO:0008006" key="6">
    <source>
        <dbReference type="Google" id="ProtNLM"/>
    </source>
</evidence>
<evidence type="ECO:0000259" key="2">
    <source>
        <dbReference type="Pfam" id="PF13439"/>
    </source>
</evidence>
<dbReference type="RefSeq" id="WP_010036497.1">
    <property type="nucleotide sequence ID" value="NZ_CP025958.1"/>
</dbReference>
<dbReference type="SUPFAM" id="SSF53448">
    <property type="entry name" value="Nucleotide-diphospho-sugar transferases"/>
    <property type="match status" value="1"/>
</dbReference>
<dbReference type="OrthoDB" id="2592041at2"/>
<dbReference type="Gene3D" id="3.90.550.10">
    <property type="entry name" value="Spore Coat Polysaccharide Biosynthesis Protein SpsA, Chain A"/>
    <property type="match status" value="1"/>
</dbReference>
<sequence length="1645" mass="173412">MARFLFGPSDDPIFFDRYLHTPVGSGAWAVFSARAANWNEVEARAGQLPEAVLVWPERASVPAWVWAAPVPVVVLARDTRLFWSGLRHLLPLADLVLTDAHSADRLRRAGIGPVRAANLFGLDRHFRAEIEAPEAERDIDVLIVGRRESAARDAWPPDFGRLATLGERVRVQVTAAEPGAEYRARLRRSKLVVVSEVLGSYDPRALEAAAAGAVVLQRARGDHARSSLEPETECVTYTEADLEAVVGRLLTDEGGRRTIAAAARDRVRPLAFDALVEAAVAAGAAGWDEVRDRAARRFRSATQLSLSGRVWQQAASDGPDSDPVLEADLTAAADHHALGVLARPDAGAELHLAVAAGTGNRVSAVGRALALVALGRAEEAVNVARAAVDELKARPALTVAEADCVPYSGPFDWVRVGWNRAGYDHPDDAEAERQEKARLLRGRALELIAELTSGVSDHEAAAACCPEQPHLQAALGLALLRTGRAADAVERLRVAVEADPFDAASATHLVEALAVLGRTAEAACVRHGQALLANATGLTGEPLVPLETSRPAAEQLHPPPAPAPLEGGRSPFVRLTADTFTARFGSVEVAEPPGALVPPADVRVVLALVAHFAPRRVLAIGTAAGRLSADVTAIAPPDAAVYVLGAPAGDPLGPVARARNRIGTAQGMRFVGATNDHFEVGNLAPLDLAIVGTGSTPTPGRSHAVGAYNALRPGGCLIWPDPPELFDGEWAAWAGGFPEPVYGVTGTRVAFLIKGEGVGATAGTDSGRVAVAWDGELDAVHSLARVNRAVCAELVARGHAVGLARPLGGTAVPLPPELAALAQRAPNRAVHVRHRWPPDFSAPVGSEPLVLMQPWEFGRLPRAWVRPIVEGVDEVWAYSRAVLRAFVASGVPEERVALVPPGVDPERFRPGLAPLSLRTAKRVKLLFVGGTIPRKGFDALLAAYQRAFTAADDVCLVVKEMGAGTFYRGQTAEALVRAAQATPGGPEVLYLTGELADVDVPRLFAACDVLTHPYRGEGFGLPVLEAMACGLPVVVTAGGPTDEFVPPAAGWRVPARVRYFEREEVGGWPTAGFPWWLEPDPGALVAVLREAVSDAAARAARGAAGRRAALGWSWARTAAAVEDRVRVLGARTPVRFRNPVPSPGANPPRAEPPAAVPAVPAVAGRPRVSLTMIVRNEAHNLGACLEGVRDLVDEAVVIDTGSADRTVEVAKSFGCVIGTFPWADSFAAARNAALDAATGDYAFWMDADDRLDGAGREKLRALLQQLPAGNAAFVLRCLCVPDGLGSGGTAVDHVRLFRRHPAHRWTYRVHEQILPALRATGADVRWADVTVRHVGYVDPAVRRRKLDRDLRLLGLDEAERPGDPFTLFNLGCVLHERGDVVAAARALERSLAASHPRDSIVRKAFALLARCRRASGDRAGAVAACRRGREHYPADAELLFLAAGYAREAGNPGGAEHLYRELIGGSEGPHFASVDTGLRTVHGRHNLAVLLLEHGRAGEAEELWRAALAQDPQFAPALLGLGETAIKAGDGAAVARQAAALRSLGPAGAAEGAVLEARWKTARGDHAGAAAVLEAAVAEQPGARGPRVALVHARVAAGAAPAALEAALRGVLVVDPNNAEARRNLEALLSHGSASGPESNPAGLD</sequence>
<dbReference type="InterPro" id="IPR029044">
    <property type="entry name" value="Nucleotide-diphossugar_trans"/>
</dbReference>
<evidence type="ECO:0000259" key="1">
    <source>
        <dbReference type="Pfam" id="PF00535"/>
    </source>
</evidence>
<dbReference type="InterPro" id="IPR011990">
    <property type="entry name" value="TPR-like_helical_dom_sf"/>
</dbReference>
<accession>A0A2Z3GZB4</accession>
<dbReference type="Pfam" id="PF13524">
    <property type="entry name" value="Glyco_trans_1_2"/>
    <property type="match status" value="1"/>
</dbReference>
<dbReference type="Gene3D" id="1.25.40.10">
    <property type="entry name" value="Tetratricopeptide repeat domain"/>
    <property type="match status" value="3"/>
</dbReference>
<dbReference type="Gene3D" id="3.40.50.2000">
    <property type="entry name" value="Glycogen Phosphorylase B"/>
    <property type="match status" value="1"/>
</dbReference>
<dbReference type="PANTHER" id="PTHR46656">
    <property type="entry name" value="PUTATIVE-RELATED"/>
    <property type="match status" value="1"/>
</dbReference>
<evidence type="ECO:0000313" key="4">
    <source>
        <dbReference type="EMBL" id="AWM39103.1"/>
    </source>
</evidence>
<dbReference type="Pfam" id="PF00535">
    <property type="entry name" value="Glycos_transf_2"/>
    <property type="match status" value="1"/>
</dbReference>
<dbReference type="SUPFAM" id="SSF48452">
    <property type="entry name" value="TPR-like"/>
    <property type="match status" value="2"/>
</dbReference>
<dbReference type="KEGG" id="gog:C1280_20360"/>
<evidence type="ECO:0000259" key="3">
    <source>
        <dbReference type="Pfam" id="PF13524"/>
    </source>
</evidence>
<proteinExistence type="predicted"/>
<dbReference type="Proteomes" id="UP000245802">
    <property type="component" value="Chromosome"/>
</dbReference>
<dbReference type="SUPFAM" id="SSF53756">
    <property type="entry name" value="UDP-Glycosyltransferase/glycogen phosphorylase"/>
    <property type="match status" value="1"/>
</dbReference>
<name>A0A2Z3GZB4_9BACT</name>
<feature type="domain" description="Spore protein YkvP/CgeB glycosyl transferase-like" evidence="3">
    <location>
        <begin position="136"/>
        <end position="268"/>
    </location>
</feature>
<dbReference type="Pfam" id="PF13439">
    <property type="entry name" value="Glyco_transf_4"/>
    <property type="match status" value="1"/>
</dbReference>
<evidence type="ECO:0000313" key="5">
    <source>
        <dbReference type="Proteomes" id="UP000245802"/>
    </source>
</evidence>
<dbReference type="InterPro" id="IPR055259">
    <property type="entry name" value="YkvP/CgeB_Glyco_trans-like"/>
</dbReference>
<protein>
    <recommendedName>
        <fullName evidence="6">Glycosyltransferase</fullName>
    </recommendedName>
</protein>